<accession>A0ABN3D335</accession>
<dbReference type="SUPFAM" id="SSF48557">
    <property type="entry name" value="L-aspartase-like"/>
    <property type="match status" value="1"/>
</dbReference>
<name>A0ABN3D335_9ACTN</name>
<proteinExistence type="predicted"/>
<feature type="region of interest" description="Disordered" evidence="2">
    <location>
        <begin position="444"/>
        <end position="528"/>
    </location>
</feature>
<evidence type="ECO:0000256" key="1">
    <source>
        <dbReference type="ARBA" id="ARBA00023239"/>
    </source>
</evidence>
<feature type="compositionally biased region" description="Gly residues" evidence="2">
    <location>
        <begin position="454"/>
        <end position="464"/>
    </location>
</feature>
<keyword evidence="4" id="KW-1185">Reference proteome</keyword>
<feature type="compositionally biased region" description="Low complexity" evidence="2">
    <location>
        <begin position="444"/>
        <end position="453"/>
    </location>
</feature>
<keyword evidence="1" id="KW-0456">Lyase</keyword>
<organism evidence="3 4">
    <name type="scientific">Nonomuraea monospora</name>
    <dbReference type="NCBI Taxonomy" id="568818"/>
    <lineage>
        <taxon>Bacteria</taxon>
        <taxon>Bacillati</taxon>
        <taxon>Actinomycetota</taxon>
        <taxon>Actinomycetes</taxon>
        <taxon>Streptosporangiales</taxon>
        <taxon>Streptosporangiaceae</taxon>
        <taxon>Nonomuraea</taxon>
    </lineage>
</organism>
<dbReference type="Gene3D" id="1.20.200.10">
    <property type="entry name" value="Fumarase/aspartase (Central domain)"/>
    <property type="match status" value="1"/>
</dbReference>
<dbReference type="InterPro" id="IPR024083">
    <property type="entry name" value="Fumarase/histidase_N"/>
</dbReference>
<dbReference type="Proteomes" id="UP001499843">
    <property type="component" value="Unassembled WGS sequence"/>
</dbReference>
<evidence type="ECO:0000256" key="2">
    <source>
        <dbReference type="SAM" id="MobiDB-lite"/>
    </source>
</evidence>
<dbReference type="InterPro" id="IPR001106">
    <property type="entry name" value="Aromatic_Lyase"/>
</dbReference>
<reference evidence="3 4" key="1">
    <citation type="journal article" date="2019" name="Int. J. Syst. Evol. Microbiol.">
        <title>The Global Catalogue of Microorganisms (GCM) 10K type strain sequencing project: providing services to taxonomists for standard genome sequencing and annotation.</title>
        <authorList>
            <consortium name="The Broad Institute Genomics Platform"/>
            <consortium name="The Broad Institute Genome Sequencing Center for Infectious Disease"/>
            <person name="Wu L."/>
            <person name="Ma J."/>
        </authorList>
    </citation>
    <scope>NUCLEOTIDE SEQUENCE [LARGE SCALE GENOMIC DNA]</scope>
    <source>
        <strain evidence="3 4">JCM 16114</strain>
    </source>
</reference>
<dbReference type="Pfam" id="PF00221">
    <property type="entry name" value="Lyase_aromatic"/>
    <property type="match status" value="1"/>
</dbReference>
<dbReference type="PANTHER" id="PTHR10362">
    <property type="entry name" value="HISTIDINE AMMONIA-LYASE"/>
    <property type="match status" value="1"/>
</dbReference>
<protein>
    <submittedName>
        <fullName evidence="3">Aromatic amino acid ammonia-lyase</fullName>
    </submittedName>
</protein>
<dbReference type="EMBL" id="BAAAQX010000064">
    <property type="protein sequence ID" value="GAA2216247.1"/>
    <property type="molecule type" value="Genomic_DNA"/>
</dbReference>
<evidence type="ECO:0000313" key="4">
    <source>
        <dbReference type="Proteomes" id="UP001499843"/>
    </source>
</evidence>
<dbReference type="Gene3D" id="1.10.275.10">
    <property type="entry name" value="Fumarase/aspartase (N-terminal domain)"/>
    <property type="match status" value="1"/>
</dbReference>
<feature type="compositionally biased region" description="Basic and acidic residues" evidence="2">
    <location>
        <begin position="505"/>
        <end position="521"/>
    </location>
</feature>
<dbReference type="InterPro" id="IPR008948">
    <property type="entry name" value="L-Aspartase-like"/>
</dbReference>
<comment type="caution">
    <text evidence="3">The sequence shown here is derived from an EMBL/GenBank/DDBJ whole genome shotgun (WGS) entry which is preliminary data.</text>
</comment>
<sequence length="528" mass="53767">MELDGAGLTCAQVHEVAYGGARVTIASLDRARAAWATAQELTGPVYGRSTGVGANRDIVVTGAGLDLLRSHAIAAGPPLPPARARAMLVVRLNQLLAGGSGVDPAVCLALAQAIDEGWTPPLHTYGAIGTGDLTALATTALCLLGEIPWNHDKMDGGPRHNLTSADALPFISSGAATLADAAIACHRLRILLDATVDVAMMSFTAVDASPEPLAAVVQEARPHPGQAAVAARLRGLLAHDPTPRIQDPYGFRAFAQVHGAALDALDRAVTTIETDLNAATENPLFAASLAWHNGNFHSAPVALALDALRAALVQTAQLSTARLATLMDPSYTGRLPFLADRAGASGALILEYVAQDALADLRHLANPATTGTAVISRGVEDHAGFATQAARHTLRCVEPLELVLACERTAAARALGSPAPDRPLTEDLEHSRHVLSAGGSVSGLSAGASVSGPSAGGSVSGLSGGASLSGPSAGGNVSGHPGDGPALPERGLLHDAPPPGAAVGRRRDEPHRGPDDARDVPVDGGEPW</sequence>
<evidence type="ECO:0000313" key="3">
    <source>
        <dbReference type="EMBL" id="GAA2216247.1"/>
    </source>
</evidence>
<gene>
    <name evidence="3" type="ORF">GCM10009850_117160</name>
</gene>